<protein>
    <recommendedName>
        <fullName evidence="2">Glucose-methanol-choline oxidoreductase C-terminal domain-containing protein</fullName>
    </recommendedName>
</protein>
<evidence type="ECO:0000256" key="1">
    <source>
        <dbReference type="ARBA" id="ARBA00001974"/>
    </source>
</evidence>
<dbReference type="Pfam" id="PF05199">
    <property type="entry name" value="GMC_oxred_C"/>
    <property type="match status" value="1"/>
</dbReference>
<sequence>MNPVGTVAMSMADDPSGVVDPQLLVKGADGLRIIDASVFVSSQTALPVFYAFDIGRLLAQKSQYTLTRARVLACRKSCRRDQSGSVLLCAPDNIYVNKTYNDSRKSIDRFIAYDHYYIIKVYNNTNRFFSSDDYNDIEAHNNVDRFLSSNFDFVDSNIKGEFFPISHVVVRFLGPLSVVGLEVILYL</sequence>
<proteinExistence type="predicted"/>
<dbReference type="AlphaFoldDB" id="A0A8H7XSL2"/>
<dbReference type="InterPro" id="IPR007867">
    <property type="entry name" value="GMC_OxRtase_C"/>
</dbReference>
<dbReference type="Gene3D" id="3.50.50.60">
    <property type="entry name" value="FAD/NAD(P)-binding domain"/>
    <property type="match status" value="1"/>
</dbReference>
<name>A0A8H7XSL2_PSICU</name>
<dbReference type="OrthoDB" id="269227at2759"/>
<feature type="domain" description="Glucose-methanol-choline oxidoreductase C-terminal" evidence="2">
    <location>
        <begin position="2"/>
        <end position="51"/>
    </location>
</feature>
<organism evidence="3">
    <name type="scientific">Psilocybe cubensis</name>
    <name type="common">Psychedelic mushroom</name>
    <name type="synonym">Stropharia cubensis</name>
    <dbReference type="NCBI Taxonomy" id="181762"/>
    <lineage>
        <taxon>Eukaryota</taxon>
        <taxon>Fungi</taxon>
        <taxon>Dikarya</taxon>
        <taxon>Basidiomycota</taxon>
        <taxon>Agaricomycotina</taxon>
        <taxon>Agaricomycetes</taxon>
        <taxon>Agaricomycetidae</taxon>
        <taxon>Agaricales</taxon>
        <taxon>Agaricineae</taxon>
        <taxon>Strophariaceae</taxon>
        <taxon>Psilocybe</taxon>
    </lineage>
</organism>
<comment type="cofactor">
    <cofactor evidence="1">
        <name>FAD</name>
        <dbReference type="ChEBI" id="CHEBI:57692"/>
    </cofactor>
</comment>
<dbReference type="InterPro" id="IPR036188">
    <property type="entry name" value="FAD/NAD-bd_sf"/>
</dbReference>
<accession>A0A8H7XSL2</accession>
<dbReference type="EMBL" id="JAFIQS010000007">
    <property type="protein sequence ID" value="KAG5167095.1"/>
    <property type="molecule type" value="Genomic_DNA"/>
</dbReference>
<dbReference type="GO" id="GO:0016614">
    <property type="term" value="F:oxidoreductase activity, acting on CH-OH group of donors"/>
    <property type="evidence" value="ECO:0007669"/>
    <property type="project" value="InterPro"/>
</dbReference>
<gene>
    <name evidence="3" type="ORF">JR316_007433</name>
</gene>
<evidence type="ECO:0000313" key="3">
    <source>
        <dbReference type="EMBL" id="KAG5167095.1"/>
    </source>
</evidence>
<dbReference type="SUPFAM" id="SSF51905">
    <property type="entry name" value="FAD/NAD(P)-binding domain"/>
    <property type="match status" value="1"/>
</dbReference>
<comment type="caution">
    <text evidence="3">The sequence shown here is derived from an EMBL/GenBank/DDBJ whole genome shotgun (WGS) entry which is preliminary data.</text>
</comment>
<evidence type="ECO:0000259" key="2">
    <source>
        <dbReference type="Pfam" id="PF05199"/>
    </source>
</evidence>
<reference evidence="3" key="1">
    <citation type="submission" date="2021-02" db="EMBL/GenBank/DDBJ databases">
        <title>Psilocybe cubensis genome.</title>
        <authorList>
            <person name="Mckernan K.J."/>
            <person name="Crawford S."/>
            <person name="Trippe A."/>
            <person name="Kane L.T."/>
            <person name="Mclaughlin S."/>
        </authorList>
    </citation>
    <scope>NUCLEOTIDE SEQUENCE [LARGE SCALE GENOMIC DNA]</scope>
    <source>
        <strain evidence="3">MGC-MH-2018</strain>
    </source>
</reference>